<sequence length="310" mass="35569">MRFDITQNTSINQLVSVTFECEVGARITWYQQREDTYGTQPKIDRLLDDLGITNDADRMLGVTVHLQYRKNFGDTENENLDHMQLDYGLKNIVVQAGNQMSKTPYKGFYTLNVFGYASVISNKSSIYTLDYSDIKPVVEMGGVLTTFAVNFRRDPNLPDPEVCVPEYFYYVDKTNIDFGTVPSTFFDGGNRKQEDIHFRLVRKQDPNCDEIEITPKVKIEAPFGEDVLSTSEDKSILKNGTMLSLVYLDDKGDKPMNYNQGYDMGKIGGKNQWDPLDVDRYIRVIWSKADGQTVKSGRWNATMKYEIYFP</sequence>
<organism evidence="1 2">
    <name type="scientific">Ignatzschineria rhizosphaerae</name>
    <dbReference type="NCBI Taxonomy" id="2923279"/>
    <lineage>
        <taxon>Bacteria</taxon>
        <taxon>Pseudomonadati</taxon>
        <taxon>Pseudomonadota</taxon>
        <taxon>Gammaproteobacteria</taxon>
        <taxon>Cardiobacteriales</taxon>
        <taxon>Ignatzschineriaceae</taxon>
        <taxon>Ignatzschineria</taxon>
    </lineage>
</organism>
<keyword evidence="2" id="KW-1185">Reference proteome</keyword>
<evidence type="ECO:0000313" key="2">
    <source>
        <dbReference type="Proteomes" id="UP000829542"/>
    </source>
</evidence>
<accession>A0ABY3X3I9</accession>
<protein>
    <recommendedName>
        <fullName evidence="3">Fimbrial-type adhesion domain-containing protein</fullName>
    </recommendedName>
</protein>
<reference evidence="1 2" key="1">
    <citation type="submission" date="2022-03" db="EMBL/GenBank/DDBJ databases">
        <title>Ignatzschineria rhizosphaerae HR5S32.</title>
        <authorList>
            <person name="Sun J.Q."/>
            <person name="Feng J.Y."/>
        </authorList>
    </citation>
    <scope>NUCLEOTIDE SEQUENCE [LARGE SCALE GENOMIC DNA]</scope>
    <source>
        <strain evidence="1 2">HR5S32</strain>
    </source>
</reference>
<evidence type="ECO:0008006" key="3">
    <source>
        <dbReference type="Google" id="ProtNLM"/>
    </source>
</evidence>
<gene>
    <name evidence="1" type="ORF">MMG00_06290</name>
</gene>
<dbReference type="RefSeq" id="WP_242152983.1">
    <property type="nucleotide sequence ID" value="NZ_CP093379.1"/>
</dbReference>
<name>A0ABY3X3I9_9GAMM</name>
<evidence type="ECO:0000313" key="1">
    <source>
        <dbReference type="EMBL" id="UNM97449.1"/>
    </source>
</evidence>
<dbReference type="Proteomes" id="UP000829542">
    <property type="component" value="Chromosome"/>
</dbReference>
<proteinExistence type="predicted"/>
<dbReference type="EMBL" id="CP093379">
    <property type="protein sequence ID" value="UNM97449.1"/>
    <property type="molecule type" value="Genomic_DNA"/>
</dbReference>